<dbReference type="EMBL" id="JAVYJV010000021">
    <property type="protein sequence ID" value="KAK4341869.1"/>
    <property type="molecule type" value="Genomic_DNA"/>
</dbReference>
<evidence type="ECO:0000313" key="1">
    <source>
        <dbReference type="EMBL" id="KAK4341869.1"/>
    </source>
</evidence>
<name>A0AAE1QZ78_9SOLA</name>
<keyword evidence="2" id="KW-1185">Reference proteome</keyword>
<proteinExistence type="predicted"/>
<dbReference type="Proteomes" id="UP001291623">
    <property type="component" value="Unassembled WGS sequence"/>
</dbReference>
<protein>
    <submittedName>
        <fullName evidence="1">Uncharacterized protein</fullName>
    </submittedName>
</protein>
<organism evidence="1 2">
    <name type="scientific">Anisodus tanguticus</name>
    <dbReference type="NCBI Taxonomy" id="243964"/>
    <lineage>
        <taxon>Eukaryota</taxon>
        <taxon>Viridiplantae</taxon>
        <taxon>Streptophyta</taxon>
        <taxon>Embryophyta</taxon>
        <taxon>Tracheophyta</taxon>
        <taxon>Spermatophyta</taxon>
        <taxon>Magnoliopsida</taxon>
        <taxon>eudicotyledons</taxon>
        <taxon>Gunneridae</taxon>
        <taxon>Pentapetalae</taxon>
        <taxon>asterids</taxon>
        <taxon>lamiids</taxon>
        <taxon>Solanales</taxon>
        <taxon>Solanaceae</taxon>
        <taxon>Solanoideae</taxon>
        <taxon>Hyoscyameae</taxon>
        <taxon>Anisodus</taxon>
    </lineage>
</organism>
<dbReference type="AlphaFoldDB" id="A0AAE1QZ78"/>
<gene>
    <name evidence="1" type="ORF">RND71_037685</name>
</gene>
<reference evidence="1" key="1">
    <citation type="submission" date="2023-12" db="EMBL/GenBank/DDBJ databases">
        <title>Genome assembly of Anisodus tanguticus.</title>
        <authorList>
            <person name="Wang Y.-J."/>
        </authorList>
    </citation>
    <scope>NUCLEOTIDE SEQUENCE</scope>
    <source>
        <strain evidence="1">KB-2021</strain>
        <tissue evidence="1">Leaf</tissue>
    </source>
</reference>
<evidence type="ECO:0000313" key="2">
    <source>
        <dbReference type="Proteomes" id="UP001291623"/>
    </source>
</evidence>
<accession>A0AAE1QZ78</accession>
<sequence>MGGYQLLHFYTTSHVSRLKLLAQPFVPTLRRYTKENYEHHAEEKAPTTAEEFVRVAEEMVEQKEHQGTDYNFESVKENFKVSWERELS</sequence>
<comment type="caution">
    <text evidence="1">The sequence shown here is derived from an EMBL/GenBank/DDBJ whole genome shotgun (WGS) entry which is preliminary data.</text>
</comment>